<dbReference type="Proteomes" id="UP000280444">
    <property type="component" value="Unassembled WGS sequence"/>
</dbReference>
<comment type="caution">
    <text evidence="2">The sequence shown here is derived from an EMBL/GenBank/DDBJ whole genome shotgun (WGS) entry which is preliminary data.</text>
</comment>
<keyword evidence="3" id="KW-1185">Reference proteome</keyword>
<evidence type="ECO:0000313" key="3">
    <source>
        <dbReference type="Proteomes" id="UP000280444"/>
    </source>
</evidence>
<dbReference type="OrthoDB" id="9806511at2"/>
<sequence length="144" mass="15538">MTSALTASPSSLTLTSRAQVATDRPVRYAKQLVAHMGRKLQADWDSEAEQGYLNFIREDELAASCALKAQDGTLVMEISLPNSPAADDLAHIEQVVGIHLARFGSKDSLAVQWQREDGSAGTSQGPLTPEEVAAHHRAKEERGT</sequence>
<gene>
    <name evidence="2" type="ORF">EII11_08610</name>
</gene>
<dbReference type="InterPro" id="IPR014543">
    <property type="entry name" value="UCP028291"/>
</dbReference>
<feature type="region of interest" description="Disordered" evidence="1">
    <location>
        <begin position="114"/>
        <end position="144"/>
    </location>
</feature>
<protein>
    <submittedName>
        <fullName evidence="2">DUF2218 domain-containing protein</fullName>
    </submittedName>
</protein>
<organism evidence="2 3">
    <name type="scientific">Schaalia canis</name>
    <dbReference type="NCBI Taxonomy" id="100469"/>
    <lineage>
        <taxon>Bacteria</taxon>
        <taxon>Bacillati</taxon>
        <taxon>Actinomycetota</taxon>
        <taxon>Actinomycetes</taxon>
        <taxon>Actinomycetales</taxon>
        <taxon>Actinomycetaceae</taxon>
        <taxon>Schaalia</taxon>
    </lineage>
</organism>
<feature type="compositionally biased region" description="Basic and acidic residues" evidence="1">
    <location>
        <begin position="132"/>
        <end position="144"/>
    </location>
</feature>
<reference evidence="2 3" key="1">
    <citation type="submission" date="2018-11" db="EMBL/GenBank/DDBJ databases">
        <title>Genomes From Bacteria Associated with the Canine Oral Cavity: a Test Case for Automated Genome-Based Taxonomic Assignment.</title>
        <authorList>
            <person name="Coil D.A."/>
            <person name="Jospin G."/>
            <person name="Darling A.E."/>
            <person name="Wallis C."/>
            <person name="Davis I.J."/>
            <person name="Harris S."/>
            <person name="Eisen J.A."/>
            <person name="Holcombe L.J."/>
            <person name="O'Flynn C."/>
        </authorList>
    </citation>
    <scope>NUCLEOTIDE SEQUENCE [LARGE SCALE GENOMIC DNA]</scope>
    <source>
        <strain evidence="2 3">OH770</strain>
    </source>
</reference>
<evidence type="ECO:0000256" key="1">
    <source>
        <dbReference type="SAM" id="MobiDB-lite"/>
    </source>
</evidence>
<dbReference type="AlphaFoldDB" id="A0A3P1SC81"/>
<dbReference type="RefSeq" id="WP_124871596.1">
    <property type="nucleotide sequence ID" value="NZ_RQZF01000010.1"/>
</dbReference>
<proteinExistence type="predicted"/>
<accession>A0A3P1SC81</accession>
<name>A0A3P1SC81_9ACTO</name>
<dbReference type="Gene3D" id="3.30.310.50">
    <property type="entry name" value="Alpha-D-phosphohexomutase, C-terminal domain"/>
    <property type="match status" value="1"/>
</dbReference>
<dbReference type="Pfam" id="PF09981">
    <property type="entry name" value="DUF2218"/>
    <property type="match status" value="1"/>
</dbReference>
<dbReference type="EMBL" id="RQZF01000010">
    <property type="protein sequence ID" value="RRC94748.1"/>
    <property type="molecule type" value="Genomic_DNA"/>
</dbReference>
<evidence type="ECO:0000313" key="2">
    <source>
        <dbReference type="EMBL" id="RRC94748.1"/>
    </source>
</evidence>